<proteinExistence type="predicted"/>
<evidence type="ECO:0000259" key="1">
    <source>
        <dbReference type="Pfam" id="PF07045"/>
    </source>
</evidence>
<dbReference type="InterPro" id="IPR011008">
    <property type="entry name" value="Dimeric_a/b-barrel"/>
</dbReference>
<dbReference type="PANTHER" id="PTHR40257">
    <property type="match status" value="1"/>
</dbReference>
<feature type="domain" description="DUF1330" evidence="1">
    <location>
        <begin position="47"/>
        <end position="120"/>
    </location>
</feature>
<reference evidence="3" key="1">
    <citation type="journal article" date="2019" name="Int. J. Syst. Evol. Microbiol.">
        <title>The Global Catalogue of Microorganisms (GCM) 10K type strain sequencing project: providing services to taxonomists for standard genome sequencing and annotation.</title>
        <authorList>
            <consortium name="The Broad Institute Genomics Platform"/>
            <consortium name="The Broad Institute Genome Sequencing Center for Infectious Disease"/>
            <person name="Wu L."/>
            <person name="Ma J."/>
        </authorList>
    </citation>
    <scope>NUCLEOTIDE SEQUENCE [LARGE SCALE GENOMIC DNA]</scope>
    <source>
        <strain evidence="3">KCTC 42964</strain>
    </source>
</reference>
<dbReference type="EMBL" id="JBHRTR010000049">
    <property type="protein sequence ID" value="MFC3230815.1"/>
    <property type="molecule type" value="Genomic_DNA"/>
</dbReference>
<evidence type="ECO:0000313" key="2">
    <source>
        <dbReference type="EMBL" id="MFC3230815.1"/>
    </source>
</evidence>
<dbReference type="Gene3D" id="3.30.70.100">
    <property type="match status" value="1"/>
</dbReference>
<dbReference type="RefSeq" id="WP_379906272.1">
    <property type="nucleotide sequence ID" value="NZ_JBHRTR010000049.1"/>
</dbReference>
<dbReference type="SUPFAM" id="SSF54909">
    <property type="entry name" value="Dimeric alpha+beta barrel"/>
    <property type="match status" value="1"/>
</dbReference>
<keyword evidence="3" id="KW-1185">Reference proteome</keyword>
<gene>
    <name evidence="2" type="ORF">ACFOGJ_26460</name>
</gene>
<dbReference type="Pfam" id="PF07045">
    <property type="entry name" value="DUF1330"/>
    <property type="match status" value="1"/>
</dbReference>
<evidence type="ECO:0000313" key="3">
    <source>
        <dbReference type="Proteomes" id="UP001595528"/>
    </source>
</evidence>
<protein>
    <submittedName>
        <fullName evidence="2">DUF1330 domain-containing protein</fullName>
    </submittedName>
</protein>
<name>A0ABV7L853_9PROT</name>
<organism evidence="2 3">
    <name type="scientific">Marinibaculum pumilum</name>
    <dbReference type="NCBI Taxonomy" id="1766165"/>
    <lineage>
        <taxon>Bacteria</taxon>
        <taxon>Pseudomonadati</taxon>
        <taxon>Pseudomonadota</taxon>
        <taxon>Alphaproteobacteria</taxon>
        <taxon>Rhodospirillales</taxon>
        <taxon>Rhodospirillaceae</taxon>
        <taxon>Marinibaculum</taxon>
    </lineage>
</organism>
<comment type="caution">
    <text evidence="2">The sequence shown here is derived from an EMBL/GenBank/DDBJ whole genome shotgun (WGS) entry which is preliminary data.</text>
</comment>
<accession>A0ABV7L853</accession>
<sequence>MAPIDVDADALEAMAGGDPDEPVVMLNLLRYRETAQPGHGVDGLSGRQAYEVYGRRFACLHPRFGGEPVWMGRPSRSLIGGEAWDLVILVRYPTRRQFVEMLNDPDYQAIAPIRAAALADSRLIETRQLLPHS</sequence>
<dbReference type="PANTHER" id="PTHR40257:SF1">
    <property type="entry name" value="DUF1330 DOMAIN-CONTAINING PROTEIN"/>
    <property type="match status" value="1"/>
</dbReference>
<dbReference type="Proteomes" id="UP001595528">
    <property type="component" value="Unassembled WGS sequence"/>
</dbReference>
<dbReference type="InterPro" id="IPR010753">
    <property type="entry name" value="DUF1330"/>
</dbReference>